<dbReference type="EMBL" id="BMWZ01000003">
    <property type="protein sequence ID" value="GGZ78776.1"/>
    <property type="molecule type" value="Genomic_DNA"/>
</dbReference>
<accession>A0A918V7I0</accession>
<reference evidence="2" key="1">
    <citation type="journal article" date="2014" name="Int. J. Syst. Evol. Microbiol.">
        <title>Complete genome sequence of Corynebacterium casei LMG S-19264T (=DSM 44701T), isolated from a smear-ripened cheese.</title>
        <authorList>
            <consortium name="US DOE Joint Genome Institute (JGI-PGF)"/>
            <person name="Walter F."/>
            <person name="Albersmeier A."/>
            <person name="Kalinowski J."/>
            <person name="Ruckert C."/>
        </authorList>
    </citation>
    <scope>NUCLEOTIDE SEQUENCE</scope>
    <source>
        <strain evidence="2">KCTC 12710</strain>
    </source>
</reference>
<reference evidence="2" key="2">
    <citation type="submission" date="2020-09" db="EMBL/GenBank/DDBJ databases">
        <authorList>
            <person name="Sun Q."/>
            <person name="Kim S."/>
        </authorList>
    </citation>
    <scope>NUCLEOTIDE SEQUENCE</scope>
    <source>
        <strain evidence="2">KCTC 12710</strain>
    </source>
</reference>
<evidence type="ECO:0000313" key="3">
    <source>
        <dbReference type="Proteomes" id="UP000636004"/>
    </source>
</evidence>
<proteinExistence type="predicted"/>
<feature type="region of interest" description="Disordered" evidence="1">
    <location>
        <begin position="100"/>
        <end position="121"/>
    </location>
</feature>
<keyword evidence="3" id="KW-1185">Reference proteome</keyword>
<evidence type="ECO:0000313" key="2">
    <source>
        <dbReference type="EMBL" id="GGZ78776.1"/>
    </source>
</evidence>
<sequence>MIARWCISAFIFLLTLFGVVSQQQRVVPNQEIVLHFTDVALTSEDAKQTILSVKEQLEAFGVENIQVKVHGNDKLKISYFCDADISSIKNSLAETHHLELPYQTGKEGNESKKRPSQDNHSASYNLNVYEIQSGSDLGWDFDGTFTLEVEVKSDRFLDPNITFVAANCHDSSFSNRAKVAYKVLRSISIELGEKLHQIPEVRAGPLC</sequence>
<feature type="compositionally biased region" description="Basic and acidic residues" evidence="1">
    <location>
        <begin position="107"/>
        <end position="117"/>
    </location>
</feature>
<evidence type="ECO:0000256" key="1">
    <source>
        <dbReference type="SAM" id="MobiDB-lite"/>
    </source>
</evidence>
<dbReference type="Proteomes" id="UP000636004">
    <property type="component" value="Unassembled WGS sequence"/>
</dbReference>
<dbReference type="RefSeq" id="WP_189360196.1">
    <property type="nucleotide sequence ID" value="NZ_BMWZ01000003.1"/>
</dbReference>
<protein>
    <submittedName>
        <fullName evidence="2">Uncharacterized protein</fullName>
    </submittedName>
</protein>
<comment type="caution">
    <text evidence="2">The sequence shown here is derived from an EMBL/GenBank/DDBJ whole genome shotgun (WGS) entry which is preliminary data.</text>
</comment>
<dbReference type="AlphaFoldDB" id="A0A918V7I0"/>
<gene>
    <name evidence="2" type="ORF">GCM10007028_15280</name>
</gene>
<name>A0A918V7I0_9FLAO</name>
<organism evidence="2 3">
    <name type="scientific">Algibacter mikhailovii</name>
    <dbReference type="NCBI Taxonomy" id="425498"/>
    <lineage>
        <taxon>Bacteria</taxon>
        <taxon>Pseudomonadati</taxon>
        <taxon>Bacteroidota</taxon>
        <taxon>Flavobacteriia</taxon>
        <taxon>Flavobacteriales</taxon>
        <taxon>Flavobacteriaceae</taxon>
        <taxon>Algibacter</taxon>
    </lineage>
</organism>